<organism evidence="1 2">
    <name type="scientific">Prevotella disiens FB035-09AN</name>
    <dbReference type="NCBI Taxonomy" id="866771"/>
    <lineage>
        <taxon>Bacteria</taxon>
        <taxon>Pseudomonadati</taxon>
        <taxon>Bacteroidota</taxon>
        <taxon>Bacteroidia</taxon>
        <taxon>Bacteroidales</taxon>
        <taxon>Prevotellaceae</taxon>
        <taxon>Prevotella</taxon>
    </lineage>
</organism>
<dbReference type="STRING" id="866771.HMPREF9296_0735"/>
<reference evidence="1 2" key="1">
    <citation type="submission" date="2010-08" db="EMBL/GenBank/DDBJ databases">
        <authorList>
            <person name="Durkin A.S."/>
            <person name="Madupu R."/>
            <person name="Torralba M."/>
            <person name="Gillis M."/>
            <person name="Methe B."/>
            <person name="Sutton G."/>
            <person name="Nelson K.E."/>
        </authorList>
    </citation>
    <scope>NUCLEOTIDE SEQUENCE [LARGE SCALE GENOMIC DNA]</scope>
    <source>
        <strain evidence="1 2">FB035-09AN</strain>
    </source>
</reference>
<gene>
    <name evidence="1" type="ORF">HMPREF9296_0735</name>
</gene>
<name>E1KTF6_9BACT</name>
<proteinExistence type="predicted"/>
<comment type="caution">
    <text evidence="1">The sequence shown here is derived from an EMBL/GenBank/DDBJ whole genome shotgun (WGS) entry which is preliminary data.</text>
</comment>
<accession>E1KTF6</accession>
<sequence>MFLCFLVAAVSRSTILLLEVKAEKAPLLFWWLNNIYYFCNSLTNGNE</sequence>
<dbReference type="EMBL" id="AEDO01000054">
    <property type="protein sequence ID" value="EFL45260.1"/>
    <property type="molecule type" value="Genomic_DNA"/>
</dbReference>
<dbReference type="Proteomes" id="UP000003610">
    <property type="component" value="Unassembled WGS sequence"/>
</dbReference>
<evidence type="ECO:0000313" key="2">
    <source>
        <dbReference type="Proteomes" id="UP000003610"/>
    </source>
</evidence>
<protein>
    <submittedName>
        <fullName evidence="1">Uncharacterized protein</fullName>
    </submittedName>
</protein>
<evidence type="ECO:0000313" key="1">
    <source>
        <dbReference type="EMBL" id="EFL45260.1"/>
    </source>
</evidence>
<dbReference type="AlphaFoldDB" id="E1KTF6"/>